<sequence length="322" mass="36337">MKKIFKLSMLTFALMLILLSILFSGRISIYYKVFKKYSNYTGTVTSASFQKKSLEASDAQEIIYKSTNNTPLTLDLYKPDKMISQGSPVLIFVHGGSWAYGDKSLPPIFNPLLEALCEEGYSIISVEYELLDESLDFDKQISDIKDSIRWVNKNKDLYNFNAEEIGVIGVSAGAHLSLLSAYSDSNDFVDDEELAKFPCDIKYLIDFSGPTDLSTLDTSIAPEMMTSRIKAMSNKDEFMAKYSPIYFVKEGLPKTLIIHSEDDTMVPYINSLALYSKSKDFNNSVDFLTVQDTDHDLSNLTEENSQKIALRILTFIVNNFPL</sequence>
<dbReference type="Gene3D" id="3.40.50.1820">
    <property type="entry name" value="alpha/beta hydrolase"/>
    <property type="match status" value="1"/>
</dbReference>
<dbReference type="SUPFAM" id="SSF53474">
    <property type="entry name" value="alpha/beta-Hydrolases"/>
    <property type="match status" value="1"/>
</dbReference>
<dbReference type="EMBL" id="PVXQ01000035">
    <property type="protein sequence ID" value="PRR81150.1"/>
    <property type="molecule type" value="Genomic_DNA"/>
</dbReference>
<dbReference type="InterPro" id="IPR049492">
    <property type="entry name" value="BD-FAE-like_dom"/>
</dbReference>
<dbReference type="OrthoDB" id="24847at2"/>
<dbReference type="AlphaFoldDB" id="A0A2T0BB80"/>
<gene>
    <name evidence="3" type="ORF">CLVI_27420</name>
</gene>
<organism evidence="3 4">
    <name type="scientific">Clostridium vincentii</name>
    <dbReference type="NCBI Taxonomy" id="52704"/>
    <lineage>
        <taxon>Bacteria</taxon>
        <taxon>Bacillati</taxon>
        <taxon>Bacillota</taxon>
        <taxon>Clostridia</taxon>
        <taxon>Eubacteriales</taxon>
        <taxon>Clostridiaceae</taxon>
        <taxon>Clostridium</taxon>
    </lineage>
</organism>
<proteinExistence type="predicted"/>
<keyword evidence="4" id="KW-1185">Reference proteome</keyword>
<dbReference type="InterPro" id="IPR050300">
    <property type="entry name" value="GDXG_lipolytic_enzyme"/>
</dbReference>
<evidence type="ECO:0000256" key="1">
    <source>
        <dbReference type="ARBA" id="ARBA00022801"/>
    </source>
</evidence>
<feature type="domain" description="BD-FAE-like" evidence="2">
    <location>
        <begin position="74"/>
        <end position="277"/>
    </location>
</feature>
<name>A0A2T0BB80_9CLOT</name>
<evidence type="ECO:0000313" key="3">
    <source>
        <dbReference type="EMBL" id="PRR81150.1"/>
    </source>
</evidence>
<accession>A0A2T0BB80</accession>
<dbReference type="PANTHER" id="PTHR48081">
    <property type="entry name" value="AB HYDROLASE SUPERFAMILY PROTEIN C4A8.06C"/>
    <property type="match status" value="1"/>
</dbReference>
<evidence type="ECO:0000313" key="4">
    <source>
        <dbReference type="Proteomes" id="UP000239471"/>
    </source>
</evidence>
<reference evidence="3 4" key="1">
    <citation type="submission" date="2018-03" db="EMBL/GenBank/DDBJ databases">
        <title>Genome sequence of Clostridium vincentii DSM 10228.</title>
        <authorList>
            <person name="Poehlein A."/>
            <person name="Daniel R."/>
        </authorList>
    </citation>
    <scope>NUCLEOTIDE SEQUENCE [LARGE SCALE GENOMIC DNA]</scope>
    <source>
        <strain evidence="3 4">DSM 10228</strain>
    </source>
</reference>
<dbReference type="InterPro" id="IPR029058">
    <property type="entry name" value="AB_hydrolase_fold"/>
</dbReference>
<dbReference type="Pfam" id="PF20434">
    <property type="entry name" value="BD-FAE"/>
    <property type="match status" value="1"/>
</dbReference>
<protein>
    <submittedName>
        <fullName evidence="3">Acetyl esterase</fullName>
    </submittedName>
</protein>
<dbReference type="RefSeq" id="WP_106060661.1">
    <property type="nucleotide sequence ID" value="NZ_PVXQ01000035.1"/>
</dbReference>
<keyword evidence="1" id="KW-0378">Hydrolase</keyword>
<evidence type="ECO:0000259" key="2">
    <source>
        <dbReference type="Pfam" id="PF20434"/>
    </source>
</evidence>
<comment type="caution">
    <text evidence="3">The sequence shown here is derived from an EMBL/GenBank/DDBJ whole genome shotgun (WGS) entry which is preliminary data.</text>
</comment>
<dbReference type="GO" id="GO:0016787">
    <property type="term" value="F:hydrolase activity"/>
    <property type="evidence" value="ECO:0007669"/>
    <property type="project" value="UniProtKB-KW"/>
</dbReference>
<dbReference type="Proteomes" id="UP000239471">
    <property type="component" value="Unassembled WGS sequence"/>
</dbReference>